<dbReference type="STRING" id="1149755.A0A2J6QVW1"/>
<dbReference type="SUPFAM" id="SSF48452">
    <property type="entry name" value="TPR-like"/>
    <property type="match status" value="1"/>
</dbReference>
<evidence type="ECO:0000313" key="3">
    <source>
        <dbReference type="EMBL" id="PMD30393.1"/>
    </source>
</evidence>
<dbReference type="InterPro" id="IPR031348">
    <property type="entry name" value="PigL_N"/>
</dbReference>
<protein>
    <recommendedName>
        <fullName evidence="2">Azaphilone pigments biosynthesis cluster protein L N-terminal domain-containing protein</fullName>
    </recommendedName>
</protein>
<accession>A0A2J6QVW1</accession>
<sequence length="621" mass="69606">MEPISILTSVSAASRAALALSTTIFGFVQATKNVDQTVRALYDEVTGLNRTLDAISSSVKTADIKTAELIQHNHELWKSVVASLGDCRGALDTIRQALQNVKQNGSNVAAQALRVFRLNWKEDQIKTLRSQIQSHNTALQLALQIINVHLTSIAPRIVIEDLMPRVEMLADMIMRLSTQDLDNANRTPPVLAKEQPSMANLVISAKEILYKAKSTIAESDGGSDSSSVITAVLNRLDLLDVDQGVQGNVPIAGQSTRLGPSAEQRRIVEDWIPSLPSGTTSSQFDSGSETTQTQMTPTQSTPVMSTFGGELNDEDSEDDDEFEYEILQGCLDKGFASYNNGDWDIAERFIRRAIDASKTLPLDKIVVKGIDMMDAQFKIAVCALHQEKLDEADAELFQLRMARPTPNEPRNITLRHILSIYFFAEICFQRKKLEEAHKWCRKVLALTRKCLGETPWLEMYCFSLLTSISATQGDNVTAEVYLDKAEASVPPGSSLEQDPEIGAARIDSMHLKNIKTFINREEYSDFLDSERKDMHVAIYMYKTNWTRTPRHKAITKAFVKCAWRFPTATFVQYQAPLGGDNSLSYFLLYEKKRQLVRIDVTITNYEEVIKTFQEAVKFHFV</sequence>
<feature type="domain" description="Azaphilone pigments biosynthesis cluster protein L N-terminal" evidence="2">
    <location>
        <begin position="1"/>
        <end position="157"/>
    </location>
</feature>
<evidence type="ECO:0000256" key="1">
    <source>
        <dbReference type="SAM" id="MobiDB-lite"/>
    </source>
</evidence>
<dbReference type="OrthoDB" id="2963168at2759"/>
<feature type="region of interest" description="Disordered" evidence="1">
    <location>
        <begin position="273"/>
        <end position="305"/>
    </location>
</feature>
<gene>
    <name evidence="3" type="ORF">L207DRAFT_641652</name>
</gene>
<feature type="compositionally biased region" description="Polar residues" evidence="1">
    <location>
        <begin position="276"/>
        <end position="289"/>
    </location>
</feature>
<dbReference type="AlphaFoldDB" id="A0A2J6QVW1"/>
<feature type="compositionally biased region" description="Low complexity" evidence="1">
    <location>
        <begin position="290"/>
        <end position="302"/>
    </location>
</feature>
<evidence type="ECO:0000259" key="2">
    <source>
        <dbReference type="Pfam" id="PF17111"/>
    </source>
</evidence>
<dbReference type="EMBL" id="KZ613967">
    <property type="protein sequence ID" value="PMD30393.1"/>
    <property type="molecule type" value="Genomic_DNA"/>
</dbReference>
<reference evidence="3 4" key="1">
    <citation type="submission" date="2016-04" db="EMBL/GenBank/DDBJ databases">
        <title>A degradative enzymes factory behind the ericoid mycorrhizal symbiosis.</title>
        <authorList>
            <consortium name="DOE Joint Genome Institute"/>
            <person name="Martino E."/>
            <person name="Morin E."/>
            <person name="Grelet G."/>
            <person name="Kuo A."/>
            <person name="Kohler A."/>
            <person name="Daghino S."/>
            <person name="Barry K."/>
            <person name="Choi C."/>
            <person name="Cichocki N."/>
            <person name="Clum A."/>
            <person name="Copeland A."/>
            <person name="Hainaut M."/>
            <person name="Haridas S."/>
            <person name="Labutti K."/>
            <person name="Lindquist E."/>
            <person name="Lipzen A."/>
            <person name="Khouja H.-R."/>
            <person name="Murat C."/>
            <person name="Ohm R."/>
            <person name="Olson A."/>
            <person name="Spatafora J."/>
            <person name="Veneault-Fourrey C."/>
            <person name="Henrissat B."/>
            <person name="Grigoriev I."/>
            <person name="Martin F."/>
            <person name="Perotto S."/>
        </authorList>
    </citation>
    <scope>NUCLEOTIDE SEQUENCE [LARGE SCALE GENOMIC DNA]</scope>
    <source>
        <strain evidence="3 4">F</strain>
    </source>
</reference>
<proteinExistence type="predicted"/>
<keyword evidence="4" id="KW-1185">Reference proteome</keyword>
<dbReference type="Proteomes" id="UP000235786">
    <property type="component" value="Unassembled WGS sequence"/>
</dbReference>
<organism evidence="3 4">
    <name type="scientific">Hyaloscypha variabilis (strain UAMH 11265 / GT02V1 / F)</name>
    <name type="common">Meliniomyces variabilis</name>
    <dbReference type="NCBI Taxonomy" id="1149755"/>
    <lineage>
        <taxon>Eukaryota</taxon>
        <taxon>Fungi</taxon>
        <taxon>Dikarya</taxon>
        <taxon>Ascomycota</taxon>
        <taxon>Pezizomycotina</taxon>
        <taxon>Leotiomycetes</taxon>
        <taxon>Helotiales</taxon>
        <taxon>Hyaloscyphaceae</taxon>
        <taxon>Hyaloscypha</taxon>
        <taxon>Hyaloscypha variabilis</taxon>
    </lineage>
</organism>
<dbReference type="InterPro" id="IPR011990">
    <property type="entry name" value="TPR-like_helical_dom_sf"/>
</dbReference>
<dbReference type="Gene3D" id="1.25.40.10">
    <property type="entry name" value="Tetratricopeptide repeat domain"/>
    <property type="match status" value="1"/>
</dbReference>
<evidence type="ECO:0000313" key="4">
    <source>
        <dbReference type="Proteomes" id="UP000235786"/>
    </source>
</evidence>
<dbReference type="Pfam" id="PF17111">
    <property type="entry name" value="PigL_N"/>
    <property type="match status" value="1"/>
</dbReference>
<name>A0A2J6QVW1_HYAVF</name>